<feature type="non-terminal residue" evidence="2">
    <location>
        <position position="106"/>
    </location>
</feature>
<sequence>ERRKTVGLKLDRAAGILNGTVLQAGALGEGASSLKHLTHAKRWHAWRKSGRDKKDVGQETLLLEINEELFKRIGGKPFNWSTPNDGPPRRSISMNSLLDRVIQTRP</sequence>
<evidence type="ECO:0000256" key="1">
    <source>
        <dbReference type="SAM" id="MobiDB-lite"/>
    </source>
</evidence>
<dbReference type="EMBL" id="CACSLK010018944">
    <property type="protein sequence ID" value="CAA0819338.1"/>
    <property type="molecule type" value="Genomic_DNA"/>
</dbReference>
<organism evidence="2 3">
    <name type="scientific">Striga hermonthica</name>
    <name type="common">Purple witchweed</name>
    <name type="synonym">Buchnera hermonthica</name>
    <dbReference type="NCBI Taxonomy" id="68872"/>
    <lineage>
        <taxon>Eukaryota</taxon>
        <taxon>Viridiplantae</taxon>
        <taxon>Streptophyta</taxon>
        <taxon>Embryophyta</taxon>
        <taxon>Tracheophyta</taxon>
        <taxon>Spermatophyta</taxon>
        <taxon>Magnoliopsida</taxon>
        <taxon>eudicotyledons</taxon>
        <taxon>Gunneridae</taxon>
        <taxon>Pentapetalae</taxon>
        <taxon>asterids</taxon>
        <taxon>lamiids</taxon>
        <taxon>Lamiales</taxon>
        <taxon>Orobanchaceae</taxon>
        <taxon>Buchnereae</taxon>
        <taxon>Striga</taxon>
    </lineage>
</organism>
<reference evidence="2" key="1">
    <citation type="submission" date="2019-12" db="EMBL/GenBank/DDBJ databases">
        <authorList>
            <person name="Scholes J."/>
        </authorList>
    </citation>
    <scope>NUCLEOTIDE SEQUENCE</scope>
</reference>
<dbReference type="AlphaFoldDB" id="A0A9N7MXY2"/>
<accession>A0A9N7MXY2</accession>
<protein>
    <submittedName>
        <fullName evidence="2">Uncharacterized protein</fullName>
    </submittedName>
</protein>
<dbReference type="Proteomes" id="UP001153555">
    <property type="component" value="Unassembled WGS sequence"/>
</dbReference>
<evidence type="ECO:0000313" key="2">
    <source>
        <dbReference type="EMBL" id="CAA0819338.1"/>
    </source>
</evidence>
<comment type="caution">
    <text evidence="2">The sequence shown here is derived from an EMBL/GenBank/DDBJ whole genome shotgun (WGS) entry which is preliminary data.</text>
</comment>
<feature type="region of interest" description="Disordered" evidence="1">
    <location>
        <begin position="76"/>
        <end position="106"/>
    </location>
</feature>
<name>A0A9N7MXY2_STRHE</name>
<gene>
    <name evidence="2" type="ORF">SHERM_17811</name>
</gene>
<proteinExistence type="predicted"/>
<evidence type="ECO:0000313" key="3">
    <source>
        <dbReference type="Proteomes" id="UP001153555"/>
    </source>
</evidence>
<keyword evidence="3" id="KW-1185">Reference proteome</keyword>
<feature type="non-terminal residue" evidence="2">
    <location>
        <position position="1"/>
    </location>
</feature>